<evidence type="ECO:0000256" key="1">
    <source>
        <dbReference type="SAM" id="Coils"/>
    </source>
</evidence>
<keyword evidence="5" id="KW-1185">Reference proteome</keyword>
<evidence type="ECO:0000259" key="3">
    <source>
        <dbReference type="PROSITE" id="PS50802"/>
    </source>
</evidence>
<proteinExistence type="predicted"/>
<dbReference type="GO" id="GO:0071108">
    <property type="term" value="P:protein K48-linked deubiquitination"/>
    <property type="evidence" value="ECO:0007669"/>
    <property type="project" value="TreeGrafter"/>
</dbReference>
<gene>
    <name evidence="4" type="ORF">PSON_ATCC_30995.1.T1190182</name>
</gene>
<keyword evidence="1" id="KW-0175">Coiled coil</keyword>
<organism evidence="4 5">
    <name type="scientific">Paramecium sonneborni</name>
    <dbReference type="NCBI Taxonomy" id="65129"/>
    <lineage>
        <taxon>Eukaryota</taxon>
        <taxon>Sar</taxon>
        <taxon>Alveolata</taxon>
        <taxon>Ciliophora</taxon>
        <taxon>Intramacronucleata</taxon>
        <taxon>Oligohymenophorea</taxon>
        <taxon>Peniculida</taxon>
        <taxon>Parameciidae</taxon>
        <taxon>Paramecium</taxon>
    </lineage>
</organism>
<feature type="region of interest" description="Disordered" evidence="2">
    <location>
        <begin position="92"/>
        <end position="124"/>
    </location>
</feature>
<dbReference type="GO" id="GO:0005634">
    <property type="term" value="C:nucleus"/>
    <property type="evidence" value="ECO:0007669"/>
    <property type="project" value="TreeGrafter"/>
</dbReference>
<dbReference type="Pfam" id="PF10275">
    <property type="entry name" value="Peptidase_C65"/>
    <property type="match status" value="1"/>
</dbReference>
<feature type="coiled-coil region" evidence="1">
    <location>
        <begin position="580"/>
        <end position="607"/>
    </location>
</feature>
<name>A0A8S1QTK4_9CILI</name>
<evidence type="ECO:0000313" key="5">
    <source>
        <dbReference type="Proteomes" id="UP000692954"/>
    </source>
</evidence>
<dbReference type="OrthoDB" id="18915at2759"/>
<dbReference type="PROSITE" id="PS50802">
    <property type="entry name" value="OTU"/>
    <property type="match status" value="1"/>
</dbReference>
<feature type="coiled-coil region" evidence="1">
    <location>
        <begin position="365"/>
        <end position="406"/>
    </location>
</feature>
<dbReference type="Proteomes" id="UP000692954">
    <property type="component" value="Unassembled WGS sequence"/>
</dbReference>
<dbReference type="CDD" id="cd22749">
    <property type="entry name" value="Otubain_C65"/>
    <property type="match status" value="1"/>
</dbReference>
<feature type="compositionally biased region" description="Low complexity" evidence="2">
    <location>
        <begin position="103"/>
        <end position="120"/>
    </location>
</feature>
<reference evidence="4" key="1">
    <citation type="submission" date="2021-01" db="EMBL/GenBank/DDBJ databases">
        <authorList>
            <consortium name="Genoscope - CEA"/>
            <person name="William W."/>
        </authorList>
    </citation>
    <scope>NUCLEOTIDE SEQUENCE</scope>
</reference>
<sequence length="708" mass="84887">MSQQRTLHQNKIEKNSSLRQTQIIKVSNGDLFENRQNNLDYQEKYQQEVNQDQKQIQNKQQARKLNTKEQIQKNRIQNSVEQNNQSQLVNFTEEEEVQTPQEINQKNQQKTNSKNKISSKGTKDTVEKVQEIEKLLRIQQQEIQILKQSQNKEEFKKNTFALSQFIELKIREQYYNNNNEYLDKLFENYLKSINKMQNQKCEQQKEQQLFQRINTNNEIIEKQILNIVQQVQQELNSVNLKFDQNNLQLTSKLNQINQIQEIFQKDLILLKENQQKIQKKPKIQEVQQIRYLLQYLSFSQFTLEQQNQISCKIEENVKDIRIYIDNHLKTLESRIDAEKVNGIQKMNEIQQNIKIELLQVSSKILDQLRLENESFISQLKQTQNDINNLKILIKQSKNKSEIKENQESQKSISNISNQVDLIKINDIPQKNIIITQQRSNQDTNVKFDQLRSQSIKNYINQLYDESSRKRDTTKEYQFYLRKVQSDEELFQYYRVQNTQQQMELRKYCCSFRQVRGDGNCFYSAFGFQYLELLIRFNDKEFDTFKNQILGKFTCQINFQTFHSDQIPNFSDQLIFEFFYRIQSIRQIQDLNQRQIQLEQEFAAHNQENKDIDGCFYGIVIIFFRSLSNYLFLNSEMYFAVSDINNILIWEQEFNSTELIISELAKFLNIHVVLLFFDKNGFKVQEYQSQNQDKITLLIRPGHYNIGIQ</sequence>
<comment type="caution">
    <text evidence="4">The sequence shown here is derived from an EMBL/GenBank/DDBJ whole genome shotgun (WGS) entry which is preliminary data.</text>
</comment>
<feature type="coiled-coil region" evidence="1">
    <location>
        <begin position="129"/>
        <end position="158"/>
    </location>
</feature>
<dbReference type="AlphaFoldDB" id="A0A8S1QTK4"/>
<dbReference type="GO" id="GO:0043130">
    <property type="term" value="F:ubiquitin binding"/>
    <property type="evidence" value="ECO:0007669"/>
    <property type="project" value="TreeGrafter"/>
</dbReference>
<dbReference type="InterPro" id="IPR019400">
    <property type="entry name" value="Peptidase_C65_otubain"/>
</dbReference>
<dbReference type="PANTHER" id="PTHR12931">
    <property type="entry name" value="UBIQUITIN THIOLESTERASE PROTEIN OTUB"/>
    <property type="match status" value="1"/>
</dbReference>
<dbReference type="EMBL" id="CAJJDN010000119">
    <property type="protein sequence ID" value="CAD8119096.1"/>
    <property type="molecule type" value="Genomic_DNA"/>
</dbReference>
<dbReference type="PANTHER" id="PTHR12931:SF15">
    <property type="entry name" value="UBIQUITIN THIOESTERASE OTUBAIN-LIKE"/>
    <property type="match status" value="1"/>
</dbReference>
<protein>
    <recommendedName>
        <fullName evidence="3">OTU domain-containing protein</fullName>
    </recommendedName>
</protein>
<accession>A0A8S1QTK4</accession>
<evidence type="ECO:0000256" key="2">
    <source>
        <dbReference type="SAM" id="MobiDB-lite"/>
    </source>
</evidence>
<evidence type="ECO:0000313" key="4">
    <source>
        <dbReference type="EMBL" id="CAD8119096.1"/>
    </source>
</evidence>
<feature type="domain" description="OTU" evidence="3">
    <location>
        <begin position="509"/>
        <end position="708"/>
    </location>
</feature>
<dbReference type="InterPro" id="IPR003323">
    <property type="entry name" value="OTU_dom"/>
</dbReference>
<dbReference type="GO" id="GO:0004843">
    <property type="term" value="F:cysteine-type deubiquitinase activity"/>
    <property type="evidence" value="ECO:0007669"/>
    <property type="project" value="TreeGrafter"/>
</dbReference>